<protein>
    <submittedName>
        <fullName evidence="3">Sulfite exporter TauE/SafE family protein</fullName>
    </submittedName>
</protein>
<proteinExistence type="predicted"/>
<feature type="transmembrane region" description="Helical" evidence="1">
    <location>
        <begin position="230"/>
        <end position="247"/>
    </location>
</feature>
<comment type="caution">
    <text evidence="3">The sequence shown here is derived from an EMBL/GenBank/DDBJ whole genome shotgun (WGS) entry which is preliminary data.</text>
</comment>
<reference evidence="4" key="1">
    <citation type="journal article" date="2019" name="Int. J. Syst. Evol. Microbiol.">
        <title>The Global Catalogue of Microorganisms (GCM) 10K type strain sequencing project: providing services to taxonomists for standard genome sequencing and annotation.</title>
        <authorList>
            <consortium name="The Broad Institute Genomics Platform"/>
            <consortium name="The Broad Institute Genome Sequencing Center for Infectious Disease"/>
            <person name="Wu L."/>
            <person name="Ma J."/>
        </authorList>
    </citation>
    <scope>NUCLEOTIDE SEQUENCE [LARGE SCALE GENOMIC DNA]</scope>
    <source>
        <strain evidence="4">CGMCC 1.15304</strain>
    </source>
</reference>
<feature type="transmembrane region" description="Helical" evidence="1">
    <location>
        <begin position="78"/>
        <end position="96"/>
    </location>
</feature>
<keyword evidence="1" id="KW-0812">Transmembrane</keyword>
<feature type="transmembrane region" description="Helical" evidence="1">
    <location>
        <begin position="103"/>
        <end position="122"/>
    </location>
</feature>
<keyword evidence="4" id="KW-1185">Reference proteome</keyword>
<name>A0ABV8UG97_9PROT</name>
<dbReference type="RefSeq" id="WP_068146620.1">
    <property type="nucleotide sequence ID" value="NZ_JBHSCR010000017.1"/>
</dbReference>
<organism evidence="3 4">
    <name type="scientific">Kordiimonas lipolytica</name>
    <dbReference type="NCBI Taxonomy" id="1662421"/>
    <lineage>
        <taxon>Bacteria</taxon>
        <taxon>Pseudomonadati</taxon>
        <taxon>Pseudomonadota</taxon>
        <taxon>Alphaproteobacteria</taxon>
        <taxon>Kordiimonadales</taxon>
        <taxon>Kordiimonadaceae</taxon>
        <taxon>Kordiimonas</taxon>
    </lineage>
</organism>
<keyword evidence="1" id="KW-1133">Transmembrane helix</keyword>
<dbReference type="EMBL" id="JBHSCR010000017">
    <property type="protein sequence ID" value="MFC4349483.1"/>
    <property type="molecule type" value="Genomic_DNA"/>
</dbReference>
<feature type="transmembrane region" description="Helical" evidence="1">
    <location>
        <begin position="189"/>
        <end position="209"/>
    </location>
</feature>
<keyword evidence="1" id="KW-0472">Membrane</keyword>
<dbReference type="PANTHER" id="PTHR42208">
    <property type="entry name" value="HEAVY METAL TRANSPORTER-RELATED"/>
    <property type="match status" value="1"/>
</dbReference>
<evidence type="ECO:0000256" key="1">
    <source>
        <dbReference type="SAM" id="Phobius"/>
    </source>
</evidence>
<feature type="domain" description="Urease accessory protein UreH-like transmembrane" evidence="2">
    <location>
        <begin position="22"/>
        <end position="235"/>
    </location>
</feature>
<feature type="transmembrane region" description="Helical" evidence="1">
    <location>
        <begin position="161"/>
        <end position="183"/>
    </location>
</feature>
<evidence type="ECO:0000259" key="2">
    <source>
        <dbReference type="Pfam" id="PF13386"/>
    </source>
</evidence>
<dbReference type="Pfam" id="PF13386">
    <property type="entry name" value="DsbD_2"/>
    <property type="match status" value="1"/>
</dbReference>
<dbReference type="InterPro" id="IPR039447">
    <property type="entry name" value="UreH-like_TM_dom"/>
</dbReference>
<accession>A0ABV8UG97</accession>
<gene>
    <name evidence="3" type="ORF">ACFO5Q_16640</name>
</gene>
<dbReference type="PANTHER" id="PTHR42208:SF1">
    <property type="entry name" value="HEAVY METAL TRANSPORTER"/>
    <property type="match status" value="1"/>
</dbReference>
<evidence type="ECO:0000313" key="3">
    <source>
        <dbReference type="EMBL" id="MFC4349483.1"/>
    </source>
</evidence>
<evidence type="ECO:0000313" key="4">
    <source>
        <dbReference type="Proteomes" id="UP001595776"/>
    </source>
</evidence>
<dbReference type="Proteomes" id="UP001595776">
    <property type="component" value="Unassembled WGS sequence"/>
</dbReference>
<sequence>MELFIQYCQAAITDHGSVMVTLFLGGLLGSLTHCVGMCGPFVLAQVGAAGPGSQHDGQDRRLKRAAGGLLLPYHLGRMTTYMILGTLAASLSGYLFEIPVQRTITVSLLCLAAVLFLAAAFPGMKTRVWPPVLGRFLGRMGAMVGRAARPFFEAPSVFHRYALGVILGFLPCGLLAAALTAVAATAEPLAAAMAMGAFCVGTMPALFLIGSGGRFARKRWPRHMATAVRGVMVFNSISLFVIASSMVF</sequence>